<reference evidence="3" key="1">
    <citation type="submission" date="2020-08" db="EMBL/GenBank/DDBJ databases">
        <title>Genome public.</title>
        <authorList>
            <person name="Liu C."/>
            <person name="Sun Q."/>
        </authorList>
    </citation>
    <scope>NUCLEOTIDE SEQUENCE</scope>
    <source>
        <strain evidence="3">NSJ-55</strain>
    </source>
</reference>
<feature type="domain" description="Phage tail tape measure protein" evidence="2">
    <location>
        <begin position="373"/>
        <end position="577"/>
    </location>
</feature>
<evidence type="ECO:0000259" key="2">
    <source>
        <dbReference type="Pfam" id="PF10145"/>
    </source>
</evidence>
<keyword evidence="4" id="KW-1185">Reference proteome</keyword>
<organism evidence="3 4">
    <name type="scientific">Mediterraneibacter hominis</name>
    <dbReference type="NCBI Taxonomy" id="2763054"/>
    <lineage>
        <taxon>Bacteria</taxon>
        <taxon>Bacillati</taxon>
        <taxon>Bacillota</taxon>
        <taxon>Clostridia</taxon>
        <taxon>Lachnospirales</taxon>
        <taxon>Lachnospiraceae</taxon>
        <taxon>Mediterraneibacter</taxon>
    </lineage>
</organism>
<dbReference type="Pfam" id="PF10145">
    <property type="entry name" value="PhageMin_Tail"/>
    <property type="match status" value="1"/>
</dbReference>
<dbReference type="AlphaFoldDB" id="A0A923LH51"/>
<accession>A0A923LH51</accession>
<protein>
    <submittedName>
        <fullName evidence="3">Phage tail tape measure protein</fullName>
    </submittedName>
</protein>
<name>A0A923LH51_9FIRM</name>
<dbReference type="Proteomes" id="UP000652477">
    <property type="component" value="Unassembled WGS sequence"/>
</dbReference>
<evidence type="ECO:0000313" key="4">
    <source>
        <dbReference type="Proteomes" id="UP000652477"/>
    </source>
</evidence>
<evidence type="ECO:0000256" key="1">
    <source>
        <dbReference type="ARBA" id="ARBA00022612"/>
    </source>
</evidence>
<dbReference type="InterPro" id="IPR010090">
    <property type="entry name" value="Phage_tape_meas"/>
</dbReference>
<keyword evidence="1" id="KW-1188">Viral release from host cell</keyword>
<comment type="caution">
    <text evidence="3">The sequence shown here is derived from an EMBL/GenBank/DDBJ whole genome shotgun (WGS) entry which is preliminary data.</text>
</comment>
<dbReference type="EMBL" id="JACOPF010000001">
    <property type="protein sequence ID" value="MBC5688223.1"/>
    <property type="molecule type" value="Genomic_DNA"/>
</dbReference>
<sequence>MGTNFNVDVNIRPHGAEKIDRLEQQINSLKNKNINLKFNISGINSKDLNFNKQFKNLGESAGKSYSTALQKQINAVARTQRNAFSEPLKTLTKAQQNYDDWWNKQLSKKSNANYGKSQQFIMFDQYLNQMKTVEEKAQEIKKRVSQSFLDVDTSSIQKNLRKFSGSDSESYKSAQASLEKLLSLQKELKTGVSNGGLSKTLNANEYIAKYNEYASILEKCKNQVKVLNNELVGLSKPISSMDAVTASNKTLTWLNNNTKAAKEYGEVLRSLAEKQKQATTSDQLSQYNKEFRQIVSEAQVRGLTGNSRLSELKRAASQIAEFVGIYGMLQNVILEVPRQMAQNVLDVDAAMTNLQMATGVTNTQAQELMSTYSKLGEQLKATSTDVATSATEWLKQGKSIEESQKLAEDSIVLSKIGDLSSEDATKTITAAMKSYNLDESEVMNFVDQISAIDMASATDVGGLASAFNEVAANARQAGVDTKQLLSYAAAIGETTQEGMSSVGTSLNAIFSRMGNIKLSRLKDYETGEDLSNVETVLRGVGISLRDSQDEFRDFDDVLEETANRWTSLSGVQQRAVSQAFAGTHHMNDFMVLMEQWENVEKYIETADNASGQSIQKYEAYTDSLAGKFCLIA</sequence>
<evidence type="ECO:0000313" key="3">
    <source>
        <dbReference type="EMBL" id="MBC5688223.1"/>
    </source>
</evidence>
<dbReference type="PANTHER" id="PTHR37813:SF1">
    <property type="entry name" value="FELS-2 PROPHAGE PROTEIN"/>
    <property type="match status" value="1"/>
</dbReference>
<dbReference type="RefSeq" id="WP_186874852.1">
    <property type="nucleotide sequence ID" value="NZ_JACOPF010000001.1"/>
</dbReference>
<proteinExistence type="predicted"/>
<dbReference type="NCBIfam" id="TIGR01760">
    <property type="entry name" value="tape_meas_TP901"/>
    <property type="match status" value="1"/>
</dbReference>
<gene>
    <name evidence="3" type="ORF">H8S37_04675</name>
</gene>
<dbReference type="PANTHER" id="PTHR37813">
    <property type="entry name" value="FELS-2 PROPHAGE PROTEIN"/>
    <property type="match status" value="1"/>
</dbReference>